<evidence type="ECO:0000259" key="3">
    <source>
        <dbReference type="PROSITE" id="PS51747"/>
    </source>
</evidence>
<dbReference type="EMBL" id="PDEA01000001">
    <property type="protein sequence ID" value="PEH91199.1"/>
    <property type="molecule type" value="Genomic_DNA"/>
</dbReference>
<dbReference type="CDD" id="cd01285">
    <property type="entry name" value="nucleoside_deaminase"/>
    <property type="match status" value="1"/>
</dbReference>
<accession>A0A2A7V0T7</accession>
<dbReference type="InterPro" id="IPR002125">
    <property type="entry name" value="CMP_dCMP_dom"/>
</dbReference>
<sequence length="169" mass="17956">MDDRPPEGQPLSATDAKYLRQAFVWANAARTRGNRPFGAVVVAADGRILAEAFSNTRETGDCTGHAEMNAVRQLGNPRVAPELLAGATLYASAQPCAMCAGAICNAGIGRVVFGLDDTRLLQIRPDLRGSTLDCHTVFDNATYAITCIGPALVNEALAVYEDSWFPPSS</sequence>
<dbReference type="Gene3D" id="3.40.140.10">
    <property type="entry name" value="Cytidine Deaminase, domain 2"/>
    <property type="match status" value="1"/>
</dbReference>
<dbReference type="STRING" id="1219032.GCA_001515545_01973"/>
<dbReference type="PROSITE" id="PS00903">
    <property type="entry name" value="CYT_DCMP_DEAMINASES_1"/>
    <property type="match status" value="1"/>
</dbReference>
<keyword evidence="1" id="KW-0479">Metal-binding</keyword>
<comment type="caution">
    <text evidence="4">The sequence shown here is derived from an EMBL/GenBank/DDBJ whole genome shotgun (WGS) entry which is preliminary data.</text>
</comment>
<protein>
    <submittedName>
        <fullName evidence="4">Nucleoside deaminase</fullName>
    </submittedName>
</protein>
<proteinExistence type="predicted"/>
<dbReference type="OrthoDB" id="9802676at2"/>
<dbReference type="PROSITE" id="PS51747">
    <property type="entry name" value="CYT_DCMP_DEAMINASES_2"/>
    <property type="match status" value="1"/>
</dbReference>
<reference evidence="5" key="1">
    <citation type="submission" date="2017-09" db="EMBL/GenBank/DDBJ databases">
        <title>FDA dAtabase for Regulatory Grade micrObial Sequences (FDA-ARGOS): Supporting development and validation of Infectious Disease Dx tests.</title>
        <authorList>
            <person name="Minogue T."/>
            <person name="Wolcott M."/>
            <person name="Wasieloski L."/>
            <person name="Aguilar W."/>
            <person name="Moore D."/>
            <person name="Tallon L."/>
            <person name="Sadzewicz L."/>
            <person name="Ott S."/>
            <person name="Zhao X."/>
            <person name="Nagaraj S."/>
            <person name="Vavikolanu K."/>
            <person name="Aluvathingal J."/>
            <person name="Nadendla S."/>
            <person name="Sichtig H."/>
        </authorList>
    </citation>
    <scope>NUCLEOTIDE SEQUENCE [LARGE SCALE GENOMIC DNA]</scope>
    <source>
        <strain evidence="5">FDAARGOS_394</strain>
    </source>
</reference>
<evidence type="ECO:0000256" key="1">
    <source>
        <dbReference type="ARBA" id="ARBA00022723"/>
    </source>
</evidence>
<dbReference type="GO" id="GO:0052717">
    <property type="term" value="F:tRNA-specific adenosine-34 deaminase activity"/>
    <property type="evidence" value="ECO:0007669"/>
    <property type="project" value="TreeGrafter"/>
</dbReference>
<evidence type="ECO:0000256" key="2">
    <source>
        <dbReference type="ARBA" id="ARBA00022833"/>
    </source>
</evidence>
<dbReference type="InterPro" id="IPR016193">
    <property type="entry name" value="Cytidine_deaminase-like"/>
</dbReference>
<keyword evidence="2" id="KW-0862">Zinc</keyword>
<dbReference type="PANTHER" id="PTHR11079">
    <property type="entry name" value="CYTOSINE DEAMINASE FAMILY MEMBER"/>
    <property type="match status" value="1"/>
</dbReference>
<dbReference type="GO" id="GO:0002100">
    <property type="term" value="P:tRNA wobble adenosine to inosine editing"/>
    <property type="evidence" value="ECO:0007669"/>
    <property type="project" value="TreeGrafter"/>
</dbReference>
<dbReference type="GO" id="GO:0008270">
    <property type="term" value="F:zinc ion binding"/>
    <property type="evidence" value="ECO:0007669"/>
    <property type="project" value="InterPro"/>
</dbReference>
<keyword evidence="5" id="KW-1185">Reference proteome</keyword>
<dbReference type="AlphaFoldDB" id="A0A2A7V0T7"/>
<evidence type="ECO:0000313" key="4">
    <source>
        <dbReference type="EMBL" id="PEH91199.1"/>
    </source>
</evidence>
<organism evidence="4 5">
    <name type="scientific">Comamonas terrigena</name>
    <dbReference type="NCBI Taxonomy" id="32013"/>
    <lineage>
        <taxon>Bacteria</taxon>
        <taxon>Pseudomonadati</taxon>
        <taxon>Pseudomonadota</taxon>
        <taxon>Betaproteobacteria</taxon>
        <taxon>Burkholderiales</taxon>
        <taxon>Comamonadaceae</taxon>
        <taxon>Comamonas</taxon>
    </lineage>
</organism>
<dbReference type="SUPFAM" id="SSF53927">
    <property type="entry name" value="Cytidine deaminase-like"/>
    <property type="match status" value="1"/>
</dbReference>
<dbReference type="PANTHER" id="PTHR11079:SF202">
    <property type="entry name" value="TRNA-SPECIFIC ADENOSINE DEAMINASE"/>
    <property type="match status" value="1"/>
</dbReference>
<dbReference type="Pfam" id="PF00383">
    <property type="entry name" value="dCMP_cyt_deam_1"/>
    <property type="match status" value="1"/>
</dbReference>
<evidence type="ECO:0000313" key="5">
    <source>
        <dbReference type="Proteomes" id="UP000220246"/>
    </source>
</evidence>
<gene>
    <name evidence="4" type="ORF">CRM82_19290</name>
</gene>
<dbReference type="InterPro" id="IPR016192">
    <property type="entry name" value="APOBEC/CMP_deaminase_Zn-bd"/>
</dbReference>
<feature type="domain" description="CMP/dCMP-type deaminase" evidence="3">
    <location>
        <begin position="13"/>
        <end position="134"/>
    </location>
</feature>
<dbReference type="Proteomes" id="UP000220246">
    <property type="component" value="Unassembled WGS sequence"/>
</dbReference>
<name>A0A2A7V0T7_COMTR</name>